<dbReference type="PANTHER" id="PTHR42070">
    <property type="entry name" value="FILAMENT ASSOCIATED PROTEIN, PUTATIVE (AFU_ORTHOLOGUE AFUA_8G06630)-RELATED"/>
    <property type="match status" value="1"/>
</dbReference>
<feature type="region of interest" description="Disordered" evidence="2">
    <location>
        <begin position="82"/>
        <end position="179"/>
    </location>
</feature>
<protein>
    <submittedName>
        <fullName evidence="3">Trappc4 protein, Sedlin</fullName>
    </submittedName>
</protein>
<dbReference type="HOGENOM" id="CLU_066266_1_0_1"/>
<dbReference type="EMBL" id="AZNH01000035">
    <property type="protein sequence ID" value="KID84988.1"/>
    <property type="molecule type" value="Genomic_DNA"/>
</dbReference>
<dbReference type="Proteomes" id="UP000031192">
    <property type="component" value="Unassembled WGS sequence"/>
</dbReference>
<proteinExistence type="predicted"/>
<name>A0A0B4GQT0_METGA</name>
<reference evidence="3 4" key="1">
    <citation type="journal article" date="2014" name="Proc. Natl. Acad. Sci. U.S.A.">
        <title>Trajectory and genomic determinants of fungal-pathogen speciation and host adaptation.</title>
        <authorList>
            <person name="Hu X."/>
            <person name="Xiao G."/>
            <person name="Zheng P."/>
            <person name="Shang Y."/>
            <person name="Su Y."/>
            <person name="Zhang X."/>
            <person name="Liu X."/>
            <person name="Zhan S."/>
            <person name="St Leger R.J."/>
            <person name="Wang C."/>
        </authorList>
    </citation>
    <scope>NUCLEOTIDE SEQUENCE [LARGE SCALE GENOMIC DNA]</scope>
    <source>
        <strain evidence="3 4">ARSEF 977</strain>
    </source>
</reference>
<accession>A0A0B4GQT0</accession>
<evidence type="ECO:0000256" key="2">
    <source>
        <dbReference type="SAM" id="MobiDB-lite"/>
    </source>
</evidence>
<gene>
    <name evidence="3" type="ORF">MGU_07781</name>
</gene>
<keyword evidence="1" id="KW-0175">Coiled coil</keyword>
<dbReference type="PANTHER" id="PTHR42070:SF1">
    <property type="entry name" value="FILAMENT ASSOCIATED PROTEIN, PUTATIVE (AFU_ORTHOLOGUE AFUA_8G06630)-RELATED"/>
    <property type="match status" value="1"/>
</dbReference>
<comment type="caution">
    <text evidence="3">The sequence shown here is derived from an EMBL/GenBank/DDBJ whole genome shotgun (WGS) entry which is preliminary data.</text>
</comment>
<feature type="coiled-coil region" evidence="1">
    <location>
        <begin position="36"/>
        <end position="63"/>
    </location>
</feature>
<organism evidence="3 4">
    <name type="scientific">Metarhizium guizhouense (strain ARSEF 977)</name>
    <dbReference type="NCBI Taxonomy" id="1276136"/>
    <lineage>
        <taxon>Eukaryota</taxon>
        <taxon>Fungi</taxon>
        <taxon>Dikarya</taxon>
        <taxon>Ascomycota</taxon>
        <taxon>Pezizomycotina</taxon>
        <taxon>Sordariomycetes</taxon>
        <taxon>Hypocreomycetidae</taxon>
        <taxon>Hypocreales</taxon>
        <taxon>Clavicipitaceae</taxon>
        <taxon>Metarhizium</taxon>
    </lineage>
</organism>
<evidence type="ECO:0000313" key="4">
    <source>
        <dbReference type="Proteomes" id="UP000031192"/>
    </source>
</evidence>
<dbReference type="AlphaFoldDB" id="A0A0B4GQT0"/>
<dbReference type="CDD" id="cd14688">
    <property type="entry name" value="bZIP_YAP"/>
    <property type="match status" value="1"/>
</dbReference>
<sequence length="274" mass="30060">MDQRTAQTVSSFPILKWSSKPVDKAARVRDNQRRHREKVRNYIAQLESRLTESQTKLLQAEMTIKVLTEKLDMALGALDPIAQRDGGPSNGDKAIVEPCDANHQQSPLSPDRPTSGIAVHRQIHSSHANGTEAPRPLSYVKETPSSQSAGACRVSTESARERPSDQPLLGTEASDPLLTSTMGSLNYDAKEEVDTYSEMLPPGRNESTTRCRDAYVIIAEKNFAGLEVSTICSWLQPGFRRPAATQEGCRVDNQLLFELLDHISTSGAAVAVTF</sequence>
<keyword evidence="4" id="KW-1185">Reference proteome</keyword>
<evidence type="ECO:0000313" key="3">
    <source>
        <dbReference type="EMBL" id="KID84988.1"/>
    </source>
</evidence>
<evidence type="ECO:0000256" key="1">
    <source>
        <dbReference type="SAM" id="Coils"/>
    </source>
</evidence>